<evidence type="ECO:0000256" key="2">
    <source>
        <dbReference type="ARBA" id="ARBA00006787"/>
    </source>
</evidence>
<dbReference type="GO" id="GO:0046872">
    <property type="term" value="F:metal ion binding"/>
    <property type="evidence" value="ECO:0007669"/>
    <property type="project" value="UniProtKB-KW"/>
</dbReference>
<organism evidence="11 12">
    <name type="scientific">Oryza sativa subsp. indica</name>
    <name type="common">Rice</name>
    <dbReference type="NCBI Taxonomy" id="39946"/>
    <lineage>
        <taxon>Eukaryota</taxon>
        <taxon>Viridiplantae</taxon>
        <taxon>Streptophyta</taxon>
        <taxon>Embryophyta</taxon>
        <taxon>Tracheophyta</taxon>
        <taxon>Spermatophyta</taxon>
        <taxon>Magnoliopsida</taxon>
        <taxon>Liliopsida</taxon>
        <taxon>Poales</taxon>
        <taxon>Poaceae</taxon>
        <taxon>BOP clade</taxon>
        <taxon>Oryzoideae</taxon>
        <taxon>Oryzeae</taxon>
        <taxon>Oryzinae</taxon>
        <taxon>Oryza</taxon>
        <taxon>Oryza sativa</taxon>
    </lineage>
</organism>
<evidence type="ECO:0000256" key="1">
    <source>
        <dbReference type="ARBA" id="ARBA00004229"/>
    </source>
</evidence>
<feature type="compositionally biased region" description="Low complexity" evidence="10">
    <location>
        <begin position="1"/>
        <end position="14"/>
    </location>
</feature>
<evidence type="ECO:0008006" key="13">
    <source>
        <dbReference type="Google" id="ProtNLM"/>
    </source>
</evidence>
<evidence type="ECO:0000256" key="7">
    <source>
        <dbReference type="ARBA" id="ARBA00022964"/>
    </source>
</evidence>
<dbReference type="GO" id="GO:0009570">
    <property type="term" value="C:chloroplast stroma"/>
    <property type="evidence" value="ECO:0007669"/>
    <property type="project" value="TreeGrafter"/>
</dbReference>
<dbReference type="Gramene" id="BGIOSGA025169-TA">
    <property type="protein sequence ID" value="BGIOSGA025169-PA"/>
    <property type="gene ID" value="BGIOSGA025169"/>
</dbReference>
<dbReference type="PANTHER" id="PTHR10543:SF97">
    <property type="entry name" value="9-CIS-EPOXYCAROTENOID DIOXYGENASE NCED4, CHLOROPLASTIC"/>
    <property type="match status" value="1"/>
</dbReference>
<reference evidence="11 12" key="1">
    <citation type="journal article" date="2005" name="PLoS Biol.">
        <title>The genomes of Oryza sativa: a history of duplications.</title>
        <authorList>
            <person name="Yu J."/>
            <person name="Wang J."/>
            <person name="Lin W."/>
            <person name="Li S."/>
            <person name="Li H."/>
            <person name="Zhou J."/>
            <person name="Ni P."/>
            <person name="Dong W."/>
            <person name="Hu S."/>
            <person name="Zeng C."/>
            <person name="Zhang J."/>
            <person name="Zhang Y."/>
            <person name="Li R."/>
            <person name="Xu Z."/>
            <person name="Li S."/>
            <person name="Li X."/>
            <person name="Zheng H."/>
            <person name="Cong L."/>
            <person name="Lin L."/>
            <person name="Yin J."/>
            <person name="Geng J."/>
            <person name="Li G."/>
            <person name="Shi J."/>
            <person name="Liu J."/>
            <person name="Lv H."/>
            <person name="Li J."/>
            <person name="Wang J."/>
            <person name="Deng Y."/>
            <person name="Ran L."/>
            <person name="Shi X."/>
            <person name="Wang X."/>
            <person name="Wu Q."/>
            <person name="Li C."/>
            <person name="Ren X."/>
            <person name="Wang J."/>
            <person name="Wang X."/>
            <person name="Li D."/>
            <person name="Liu D."/>
            <person name="Zhang X."/>
            <person name="Ji Z."/>
            <person name="Zhao W."/>
            <person name="Sun Y."/>
            <person name="Zhang Z."/>
            <person name="Bao J."/>
            <person name="Han Y."/>
            <person name="Dong L."/>
            <person name="Ji J."/>
            <person name="Chen P."/>
            <person name="Wu S."/>
            <person name="Liu J."/>
            <person name="Xiao Y."/>
            <person name="Bu D."/>
            <person name="Tan J."/>
            <person name="Yang L."/>
            <person name="Ye C."/>
            <person name="Zhang J."/>
            <person name="Xu J."/>
            <person name="Zhou Y."/>
            <person name="Yu Y."/>
            <person name="Zhang B."/>
            <person name="Zhuang S."/>
            <person name="Wei H."/>
            <person name="Liu B."/>
            <person name="Lei M."/>
            <person name="Yu H."/>
            <person name="Li Y."/>
            <person name="Xu H."/>
            <person name="Wei S."/>
            <person name="He X."/>
            <person name="Fang L."/>
            <person name="Zhang Z."/>
            <person name="Zhang Y."/>
            <person name="Huang X."/>
            <person name="Su Z."/>
            <person name="Tong W."/>
            <person name="Li J."/>
            <person name="Tong Z."/>
            <person name="Li S."/>
            <person name="Ye J."/>
            <person name="Wang L."/>
            <person name="Fang L."/>
            <person name="Lei T."/>
            <person name="Chen C."/>
            <person name="Chen H."/>
            <person name="Xu Z."/>
            <person name="Li H."/>
            <person name="Huang H."/>
            <person name="Zhang F."/>
            <person name="Xu H."/>
            <person name="Li N."/>
            <person name="Zhao C."/>
            <person name="Li S."/>
            <person name="Dong L."/>
            <person name="Huang Y."/>
            <person name="Li L."/>
            <person name="Xi Y."/>
            <person name="Qi Q."/>
            <person name="Li W."/>
            <person name="Zhang B."/>
            <person name="Hu W."/>
            <person name="Zhang Y."/>
            <person name="Tian X."/>
            <person name="Jiao Y."/>
            <person name="Liang X."/>
            <person name="Jin J."/>
            <person name="Gao L."/>
            <person name="Zheng W."/>
            <person name="Hao B."/>
            <person name="Liu S."/>
            <person name="Wang W."/>
            <person name="Yuan L."/>
            <person name="Cao M."/>
            <person name="McDermott J."/>
            <person name="Samudrala R."/>
            <person name="Wang J."/>
            <person name="Wong G.K."/>
            <person name="Yang H."/>
        </authorList>
    </citation>
    <scope>NUCLEOTIDE SEQUENCE [LARGE SCALE GENOMIC DNA]</scope>
    <source>
        <strain evidence="12">cv. 93-11</strain>
    </source>
</reference>
<dbReference type="InterPro" id="IPR004294">
    <property type="entry name" value="Carotenoid_Oase"/>
</dbReference>
<dbReference type="GO" id="GO:0016121">
    <property type="term" value="P:carotene catabolic process"/>
    <property type="evidence" value="ECO:0007669"/>
    <property type="project" value="TreeGrafter"/>
</dbReference>
<evidence type="ECO:0000256" key="6">
    <source>
        <dbReference type="ARBA" id="ARBA00022946"/>
    </source>
</evidence>
<keyword evidence="7" id="KW-0223">Dioxygenase</keyword>
<keyword evidence="12" id="KW-1185">Reference proteome</keyword>
<evidence type="ECO:0000256" key="9">
    <source>
        <dbReference type="PIRSR" id="PIRSR604294-1"/>
    </source>
</evidence>
<evidence type="ECO:0000256" key="8">
    <source>
        <dbReference type="ARBA" id="ARBA00023004"/>
    </source>
</evidence>
<comment type="similarity">
    <text evidence="2">Belongs to the carotenoid oxygenase family.</text>
</comment>
<dbReference type="AlphaFoldDB" id="A2YIA1"/>
<gene>
    <name evidence="11" type="ORF">OsI_24937</name>
</gene>
<dbReference type="STRING" id="39946.A2YIA1"/>
<protein>
    <recommendedName>
        <fullName evidence="13">9-cis-epoxycarotenoid dioxygenase</fullName>
    </recommendedName>
</protein>
<proteinExistence type="inferred from homology"/>
<evidence type="ECO:0000256" key="4">
    <source>
        <dbReference type="ARBA" id="ARBA00022640"/>
    </source>
</evidence>
<keyword evidence="3" id="KW-0150">Chloroplast</keyword>
<name>A2YIA1_ORYSI</name>
<evidence type="ECO:0000256" key="10">
    <source>
        <dbReference type="SAM" id="MobiDB-lite"/>
    </source>
</evidence>
<feature type="region of interest" description="Disordered" evidence="10">
    <location>
        <begin position="1"/>
        <end position="53"/>
    </location>
</feature>
<dbReference type="GO" id="GO:0010436">
    <property type="term" value="F:carotenoid dioxygenase activity"/>
    <property type="evidence" value="ECO:0007669"/>
    <property type="project" value="TreeGrafter"/>
</dbReference>
<sequence>MASSAPSAPGLAPVAKPPPPPSKVKVATATVPTNGKIKQGARPMRVSAPPVEPRRRMNPLQRLAAAAIDAVEEGLVAGLLERGHALPRTADPAVQIAGNYAPVGERPPVRGLPVSGRLPACLDGVYVRNGANPLHAPRAGHHLFDGDGMLHAVRLAGGRAESYACRFTETARLRQEREMGRPVFPKAIGELHGHSGVARLLLFGSRALCGVLDASRGIGVANAGLVYHDGRLLAMSEDDLPYHVRVTHDGDLETVGRYDFHGQLDADGTMIAHPKLDPVTGELFALSYNVVSKPYLKEKASRFGVLPKRAADASELRWVEVPGCFCFHLWNAWEDDATGEIVVIGSCMTPPDAVFNEPSQSPEEESFRSVLSEIRLDPRTGVSRRRDVLRDAAEQVNLEAGMVNRQLLGRKTRYAYLAIAEPWPRVSGFAKVDLESGTAEKFIYGEGRYGGEPCFVPRAGAAAEDDGHVLCFVHDEERGTSELVVVDAGGEAMEEVAAVKLPGRVPYGLHGTFIGANELQRQA</sequence>
<feature type="binding site" evidence="9">
    <location>
        <position position="328"/>
    </location>
    <ligand>
        <name>Fe cation</name>
        <dbReference type="ChEBI" id="CHEBI:24875"/>
        <note>catalytic</note>
    </ligand>
</feature>
<comment type="cofactor">
    <cofactor evidence="9">
        <name>Fe(2+)</name>
        <dbReference type="ChEBI" id="CHEBI:29033"/>
    </cofactor>
    <text evidence="9">Binds 1 Fe(2+) ion per subunit.</text>
</comment>
<keyword evidence="7" id="KW-0560">Oxidoreductase</keyword>
<evidence type="ECO:0000256" key="5">
    <source>
        <dbReference type="ARBA" id="ARBA00022723"/>
    </source>
</evidence>
<feature type="binding site" evidence="9">
    <location>
        <position position="510"/>
    </location>
    <ligand>
        <name>Fe cation</name>
        <dbReference type="ChEBI" id="CHEBI:24875"/>
        <note>catalytic</note>
    </ligand>
</feature>
<dbReference type="HOGENOM" id="CLU_016472_0_0_1"/>
<accession>A2YIA1</accession>
<keyword evidence="4" id="KW-0934">Plastid</keyword>
<evidence type="ECO:0000313" key="11">
    <source>
        <dbReference type="EMBL" id="EAZ02812.1"/>
    </source>
</evidence>
<keyword evidence="8 9" id="KW-0408">Iron</keyword>
<keyword evidence="6" id="KW-0809">Transit peptide</keyword>
<dbReference type="EMBL" id="CM000132">
    <property type="protein sequence ID" value="EAZ02812.1"/>
    <property type="molecule type" value="Genomic_DNA"/>
</dbReference>
<dbReference type="Pfam" id="PF03055">
    <property type="entry name" value="RPE65"/>
    <property type="match status" value="2"/>
</dbReference>
<comment type="subcellular location">
    <subcellularLocation>
        <location evidence="1">Plastid</location>
        <location evidence="1">Chloroplast</location>
    </subcellularLocation>
</comment>
<dbReference type="Proteomes" id="UP000007015">
    <property type="component" value="Chromosome 7"/>
</dbReference>
<feature type="binding site" evidence="9">
    <location>
        <position position="273"/>
    </location>
    <ligand>
        <name>Fe cation</name>
        <dbReference type="ChEBI" id="CHEBI:24875"/>
        <note>catalytic</note>
    </ligand>
</feature>
<dbReference type="OMA" id="YAIVPDQ"/>
<evidence type="ECO:0000313" key="12">
    <source>
        <dbReference type="Proteomes" id="UP000007015"/>
    </source>
</evidence>
<dbReference type="PANTHER" id="PTHR10543">
    <property type="entry name" value="BETA-CAROTENE DIOXYGENASE"/>
    <property type="match status" value="1"/>
</dbReference>
<keyword evidence="5 9" id="KW-0479">Metal-binding</keyword>
<evidence type="ECO:0000256" key="3">
    <source>
        <dbReference type="ARBA" id="ARBA00022528"/>
    </source>
</evidence>